<gene>
    <name evidence="2" type="ORF">PR048_027712</name>
</gene>
<evidence type="ECO:0000256" key="1">
    <source>
        <dbReference type="SAM" id="MobiDB-lite"/>
    </source>
</evidence>
<feature type="compositionally biased region" description="Basic and acidic residues" evidence="1">
    <location>
        <begin position="74"/>
        <end position="96"/>
    </location>
</feature>
<accession>A0ABQ9GH87</accession>
<name>A0ABQ9GH87_9NEOP</name>
<feature type="region of interest" description="Disordered" evidence="1">
    <location>
        <begin position="22"/>
        <end position="52"/>
    </location>
</feature>
<sequence>MMGGEQSNRSATTELYCIQGSIEQHRNRRTPKKPANQLHSSPCGNPGAIPPRIEPVKKFGRLLTARSREPMRVVEVSLEQRRNERAGETGDPEKTRRPATSSGTIPAC</sequence>
<dbReference type="EMBL" id="JARBHB010000012">
    <property type="protein sequence ID" value="KAJ8871395.1"/>
    <property type="molecule type" value="Genomic_DNA"/>
</dbReference>
<protein>
    <submittedName>
        <fullName evidence="2">Uncharacterized protein</fullName>
    </submittedName>
</protein>
<dbReference type="Proteomes" id="UP001159363">
    <property type="component" value="Chromosome 11"/>
</dbReference>
<keyword evidence="3" id="KW-1185">Reference proteome</keyword>
<evidence type="ECO:0000313" key="2">
    <source>
        <dbReference type="EMBL" id="KAJ8871395.1"/>
    </source>
</evidence>
<proteinExistence type="predicted"/>
<evidence type="ECO:0000313" key="3">
    <source>
        <dbReference type="Proteomes" id="UP001159363"/>
    </source>
</evidence>
<reference evidence="2 3" key="1">
    <citation type="submission" date="2023-02" db="EMBL/GenBank/DDBJ databases">
        <title>LHISI_Scaffold_Assembly.</title>
        <authorList>
            <person name="Stuart O.P."/>
            <person name="Cleave R."/>
            <person name="Magrath M.J.L."/>
            <person name="Mikheyev A.S."/>
        </authorList>
    </citation>
    <scope>NUCLEOTIDE SEQUENCE [LARGE SCALE GENOMIC DNA]</scope>
    <source>
        <strain evidence="2">Daus_M_001</strain>
        <tissue evidence="2">Leg muscle</tissue>
    </source>
</reference>
<feature type="compositionally biased region" description="Polar residues" evidence="1">
    <location>
        <begin position="98"/>
        <end position="108"/>
    </location>
</feature>
<feature type="region of interest" description="Disordered" evidence="1">
    <location>
        <begin position="74"/>
        <end position="108"/>
    </location>
</feature>
<comment type="caution">
    <text evidence="2">The sequence shown here is derived from an EMBL/GenBank/DDBJ whole genome shotgun (WGS) entry which is preliminary data.</text>
</comment>
<organism evidence="2 3">
    <name type="scientific">Dryococelus australis</name>
    <dbReference type="NCBI Taxonomy" id="614101"/>
    <lineage>
        <taxon>Eukaryota</taxon>
        <taxon>Metazoa</taxon>
        <taxon>Ecdysozoa</taxon>
        <taxon>Arthropoda</taxon>
        <taxon>Hexapoda</taxon>
        <taxon>Insecta</taxon>
        <taxon>Pterygota</taxon>
        <taxon>Neoptera</taxon>
        <taxon>Polyneoptera</taxon>
        <taxon>Phasmatodea</taxon>
        <taxon>Verophasmatodea</taxon>
        <taxon>Anareolatae</taxon>
        <taxon>Phasmatidae</taxon>
        <taxon>Eurycanthinae</taxon>
        <taxon>Dryococelus</taxon>
    </lineage>
</organism>